<evidence type="ECO:0000313" key="1">
    <source>
        <dbReference type="EMBL" id="GIG76281.1"/>
    </source>
</evidence>
<comment type="caution">
    <text evidence="1">The sequence shown here is derived from an EMBL/GenBank/DDBJ whole genome shotgun (WGS) entry which is preliminary data.</text>
</comment>
<dbReference type="EMBL" id="BONU01000050">
    <property type="protein sequence ID" value="GIG76281.1"/>
    <property type="molecule type" value="Genomic_DNA"/>
</dbReference>
<name>A0A8J3LZE0_9ACTN</name>
<keyword evidence="2" id="KW-1185">Reference proteome</keyword>
<organism evidence="1 2">
    <name type="scientific">Planosporangium flavigriseum</name>
    <dbReference type="NCBI Taxonomy" id="373681"/>
    <lineage>
        <taxon>Bacteria</taxon>
        <taxon>Bacillati</taxon>
        <taxon>Actinomycetota</taxon>
        <taxon>Actinomycetes</taxon>
        <taxon>Micromonosporales</taxon>
        <taxon>Micromonosporaceae</taxon>
        <taxon>Planosporangium</taxon>
    </lineage>
</organism>
<protein>
    <submittedName>
        <fullName evidence="1">Uncharacterized protein</fullName>
    </submittedName>
</protein>
<proteinExistence type="predicted"/>
<reference evidence="1" key="1">
    <citation type="submission" date="2021-01" db="EMBL/GenBank/DDBJ databases">
        <title>Whole genome shotgun sequence of Planosporangium flavigriseum NBRC 105377.</title>
        <authorList>
            <person name="Komaki H."/>
            <person name="Tamura T."/>
        </authorList>
    </citation>
    <scope>NUCLEOTIDE SEQUENCE</scope>
    <source>
        <strain evidence="1">NBRC 105377</strain>
    </source>
</reference>
<evidence type="ECO:0000313" key="2">
    <source>
        <dbReference type="Proteomes" id="UP000653674"/>
    </source>
</evidence>
<accession>A0A8J3LZE0</accession>
<gene>
    <name evidence="1" type="ORF">Pfl04_46850</name>
</gene>
<sequence length="105" mass="11494">MEEVAPDVRVRRAMALRRAASAHYGRAGSLAGVNLHSPLRPSWTCTGCSAPWPCQTRRGQLLASFDSTPVSLTLLMGGYFIDAAQDLHAESASALYQRFMGWLKQ</sequence>
<dbReference type="Proteomes" id="UP000653674">
    <property type="component" value="Unassembled WGS sequence"/>
</dbReference>
<dbReference type="AlphaFoldDB" id="A0A8J3LZE0"/>